<keyword evidence="1" id="KW-0472">Membrane</keyword>
<organism evidence="2 3">
    <name type="scientific">Oikopleura dioica</name>
    <name type="common">Tunicate</name>
    <dbReference type="NCBI Taxonomy" id="34765"/>
    <lineage>
        <taxon>Eukaryota</taxon>
        <taxon>Metazoa</taxon>
        <taxon>Chordata</taxon>
        <taxon>Tunicata</taxon>
        <taxon>Appendicularia</taxon>
        <taxon>Copelata</taxon>
        <taxon>Oikopleuridae</taxon>
        <taxon>Oikopleura</taxon>
    </lineage>
</organism>
<keyword evidence="1" id="KW-0812">Transmembrane</keyword>
<proteinExistence type="predicted"/>
<sequence length="113" mass="12474">MGNSWGDTRYCPYNCGPHNTESVCVWNVPTVENGYLEGYTCELTEKGKVFVGLMLGLGLGLPALIGLLVGVGCLICWRHNYIKCVRQELGSNECGVRYNCVFTEKCKSKCVLV</sequence>
<evidence type="ECO:0000313" key="2">
    <source>
        <dbReference type="EMBL" id="CAG5083151.1"/>
    </source>
</evidence>
<gene>
    <name evidence="2" type="ORF">OKIOD_LOCUS1852</name>
</gene>
<evidence type="ECO:0000313" key="3">
    <source>
        <dbReference type="Proteomes" id="UP001158576"/>
    </source>
</evidence>
<keyword evidence="1" id="KW-1133">Transmembrane helix</keyword>
<accession>A0ABN7RQ81</accession>
<keyword evidence="3" id="KW-1185">Reference proteome</keyword>
<protein>
    <submittedName>
        <fullName evidence="2">Oidioi.mRNA.OKI2018_I69.PAR.g10294.t1.cds</fullName>
    </submittedName>
</protein>
<feature type="transmembrane region" description="Helical" evidence="1">
    <location>
        <begin position="49"/>
        <end position="77"/>
    </location>
</feature>
<dbReference type="Proteomes" id="UP001158576">
    <property type="component" value="Chromosome PAR"/>
</dbReference>
<reference evidence="2 3" key="1">
    <citation type="submission" date="2021-04" db="EMBL/GenBank/DDBJ databases">
        <authorList>
            <person name="Bliznina A."/>
        </authorList>
    </citation>
    <scope>NUCLEOTIDE SEQUENCE [LARGE SCALE GENOMIC DNA]</scope>
</reference>
<evidence type="ECO:0000256" key="1">
    <source>
        <dbReference type="SAM" id="Phobius"/>
    </source>
</evidence>
<dbReference type="EMBL" id="OU015568">
    <property type="protein sequence ID" value="CAG5083151.1"/>
    <property type="molecule type" value="Genomic_DNA"/>
</dbReference>
<name>A0ABN7RQ81_OIKDI</name>